<keyword evidence="1" id="KW-1133">Transmembrane helix</keyword>
<comment type="caution">
    <text evidence="2">The sequence shown here is derived from an EMBL/GenBank/DDBJ whole genome shotgun (WGS) entry which is preliminary data.</text>
</comment>
<name>A0ABR7VM40_VIRHA</name>
<feature type="transmembrane region" description="Helical" evidence="1">
    <location>
        <begin position="104"/>
        <end position="128"/>
    </location>
</feature>
<feature type="transmembrane region" description="Helical" evidence="1">
    <location>
        <begin position="32"/>
        <end position="53"/>
    </location>
</feature>
<reference evidence="2 3" key="1">
    <citation type="submission" date="2020-09" db="EMBL/GenBank/DDBJ databases">
        <title>Draft Genome Sequences of Oil-Oxidizing Bacteria Halomonas titanicae, Marinobacter lutaoensis, and Virgibacillus halodenitrificans Isolated from Highly Saline Environments.</title>
        <authorList>
            <person name="Grouzdev D.S."/>
            <person name="Sokolova D.S."/>
            <person name="Semenova E.M."/>
            <person name="Borzenkov I.A."/>
            <person name="Bidzhieva S.K."/>
            <person name="Poltaraus A.B."/>
            <person name="Nazina T.N."/>
        </authorList>
    </citation>
    <scope>NUCLEOTIDE SEQUENCE [LARGE SCALE GENOMIC DNA]</scope>
    <source>
        <strain evidence="2 3">VKM B-3472D</strain>
    </source>
</reference>
<organism evidence="2 3">
    <name type="scientific">Virgibacillus halodenitrificans</name>
    <name type="common">Bacillus halodenitrificans</name>
    <dbReference type="NCBI Taxonomy" id="1482"/>
    <lineage>
        <taxon>Bacteria</taxon>
        <taxon>Bacillati</taxon>
        <taxon>Bacillota</taxon>
        <taxon>Bacilli</taxon>
        <taxon>Bacillales</taxon>
        <taxon>Bacillaceae</taxon>
        <taxon>Virgibacillus</taxon>
    </lineage>
</organism>
<sequence length="144" mass="16838">MIKRKLQVPYIISVLLLLIILSNRMYKNINALSFLIPVIIGSLLIGVFAVYLFGKDMKLYKNLYFISYVITIVLAFIPVLGVYIENNNYFYGFPAQWFSYYSSGYVSLELLGFLFDYFVIYLVLRFVFNIFSRFSKGSHTEISH</sequence>
<feature type="transmembrane region" description="Helical" evidence="1">
    <location>
        <begin position="7"/>
        <end position="26"/>
    </location>
</feature>
<accession>A0ABR7VM40</accession>
<evidence type="ECO:0000256" key="1">
    <source>
        <dbReference type="SAM" id="Phobius"/>
    </source>
</evidence>
<keyword evidence="1" id="KW-0472">Membrane</keyword>
<keyword evidence="3" id="KW-1185">Reference proteome</keyword>
<proteinExistence type="predicted"/>
<dbReference type="EMBL" id="JACWEZ010000002">
    <property type="protein sequence ID" value="MBD1221897.1"/>
    <property type="molecule type" value="Genomic_DNA"/>
</dbReference>
<feature type="transmembrane region" description="Helical" evidence="1">
    <location>
        <begin position="65"/>
        <end position="84"/>
    </location>
</feature>
<protein>
    <submittedName>
        <fullName evidence="2">Uncharacterized protein</fullName>
    </submittedName>
</protein>
<evidence type="ECO:0000313" key="2">
    <source>
        <dbReference type="EMBL" id="MBD1221897.1"/>
    </source>
</evidence>
<gene>
    <name evidence="2" type="ORF">IC602_04695</name>
</gene>
<keyword evidence="1" id="KW-0812">Transmembrane</keyword>
<evidence type="ECO:0000313" key="3">
    <source>
        <dbReference type="Proteomes" id="UP000621631"/>
    </source>
</evidence>
<dbReference type="RefSeq" id="WP_189777303.1">
    <property type="nucleotide sequence ID" value="NZ_JACWEZ010000002.1"/>
</dbReference>
<dbReference type="Proteomes" id="UP000621631">
    <property type="component" value="Unassembled WGS sequence"/>
</dbReference>